<dbReference type="RefSeq" id="WP_229721133.1">
    <property type="nucleotide sequence ID" value="NZ_BMIN01000003.1"/>
</dbReference>
<name>A0ABQ1PWP5_9BACI</name>
<evidence type="ECO:0000259" key="1">
    <source>
        <dbReference type="Pfam" id="PF01471"/>
    </source>
</evidence>
<dbReference type="InterPro" id="IPR002477">
    <property type="entry name" value="Peptidoglycan-bd-like"/>
</dbReference>
<keyword evidence="4" id="KW-1185">Reference proteome</keyword>
<dbReference type="EMBL" id="BMIN01000003">
    <property type="protein sequence ID" value="GGD05486.1"/>
    <property type="molecule type" value="Genomic_DNA"/>
</dbReference>
<dbReference type="SUPFAM" id="SSF55166">
    <property type="entry name" value="Hedgehog/DD-peptidase"/>
    <property type="match status" value="1"/>
</dbReference>
<accession>A0ABQ1PWP5</accession>
<dbReference type="Pfam" id="PF01471">
    <property type="entry name" value="PG_binding_1"/>
    <property type="match status" value="1"/>
</dbReference>
<proteinExistence type="predicted"/>
<evidence type="ECO:0000259" key="2">
    <source>
        <dbReference type="Pfam" id="PF13539"/>
    </source>
</evidence>
<reference evidence="4" key="1">
    <citation type="journal article" date="2019" name="Int. J. Syst. Evol. Microbiol.">
        <title>The Global Catalogue of Microorganisms (GCM) 10K type strain sequencing project: providing services to taxonomists for standard genome sequencing and annotation.</title>
        <authorList>
            <consortium name="The Broad Institute Genomics Platform"/>
            <consortium name="The Broad Institute Genome Sequencing Center for Infectious Disease"/>
            <person name="Wu L."/>
            <person name="Ma J."/>
        </authorList>
    </citation>
    <scope>NUCLEOTIDE SEQUENCE [LARGE SCALE GENOMIC DNA]</scope>
    <source>
        <strain evidence="4">CGMCC 1.15353</strain>
    </source>
</reference>
<dbReference type="Pfam" id="PF13539">
    <property type="entry name" value="Peptidase_M15_4"/>
    <property type="match status" value="1"/>
</dbReference>
<dbReference type="Gene3D" id="3.30.1380.10">
    <property type="match status" value="1"/>
</dbReference>
<dbReference type="SUPFAM" id="SSF47090">
    <property type="entry name" value="PGBD-like"/>
    <property type="match status" value="1"/>
</dbReference>
<evidence type="ECO:0000313" key="3">
    <source>
        <dbReference type="EMBL" id="GGD05486.1"/>
    </source>
</evidence>
<dbReference type="CDD" id="cd14845">
    <property type="entry name" value="L-Ala-D-Glu_peptidase_like"/>
    <property type="match status" value="1"/>
</dbReference>
<dbReference type="InterPro" id="IPR009045">
    <property type="entry name" value="Zn_M74/Hedgehog-like"/>
</dbReference>
<protein>
    <recommendedName>
        <fullName evidence="5">Peptidoglycan L-alanyl-D-glutamate endopeptidase CwlK</fullName>
    </recommendedName>
</protein>
<sequence>MRVSLQTLIDRSVRNMGDVHPTVRQKAIYLIQQAYAEGINVQISSGHRSREHQQRLFEQGRTTSGNIVTNAKAGQSVHNYGLAIDYFLTSEDGEESVWTINSDWKRVAAIAKSMGFSWGGDWSSFKDYPHLELTDGLTWKDLSQGKRPTHLLTSYLEKGNSGAEVKALQERLNELGYDIGDFGADGAFGEDTERALKEFQQDHDLEVDGIYGDNTKEQIDKAHSKTVRIKTGGLGDKALNEVSEYFKAKGWWAQVKFSGKKNPTATTGGLSYKRRIDFEKWLIDRDWWYKVIK</sequence>
<feature type="domain" description="Peptidoglycan binding-like" evidence="1">
    <location>
        <begin position="161"/>
        <end position="218"/>
    </location>
</feature>
<dbReference type="Gene3D" id="1.10.101.10">
    <property type="entry name" value="PGBD-like superfamily/PGBD"/>
    <property type="match status" value="1"/>
</dbReference>
<dbReference type="InterPro" id="IPR036365">
    <property type="entry name" value="PGBD-like_sf"/>
</dbReference>
<dbReference type="InterPro" id="IPR039561">
    <property type="entry name" value="Peptidase_M15C"/>
</dbReference>
<evidence type="ECO:0008006" key="5">
    <source>
        <dbReference type="Google" id="ProtNLM"/>
    </source>
</evidence>
<dbReference type="Proteomes" id="UP000642571">
    <property type="component" value="Unassembled WGS sequence"/>
</dbReference>
<organism evidence="3 4">
    <name type="scientific">Pontibacillus salipaludis</name>
    <dbReference type="NCBI Taxonomy" id="1697394"/>
    <lineage>
        <taxon>Bacteria</taxon>
        <taxon>Bacillati</taxon>
        <taxon>Bacillota</taxon>
        <taxon>Bacilli</taxon>
        <taxon>Bacillales</taxon>
        <taxon>Bacillaceae</taxon>
        <taxon>Pontibacillus</taxon>
    </lineage>
</organism>
<evidence type="ECO:0000313" key="4">
    <source>
        <dbReference type="Proteomes" id="UP000642571"/>
    </source>
</evidence>
<dbReference type="InterPro" id="IPR036366">
    <property type="entry name" value="PGBDSf"/>
</dbReference>
<feature type="domain" description="Peptidase M15C" evidence="2">
    <location>
        <begin position="70"/>
        <end position="133"/>
    </location>
</feature>
<comment type="caution">
    <text evidence="3">The sequence shown here is derived from an EMBL/GenBank/DDBJ whole genome shotgun (WGS) entry which is preliminary data.</text>
</comment>
<gene>
    <name evidence="3" type="ORF">GCM10011389_11260</name>
</gene>